<name>A0A2R3QPK8_ECTME</name>
<reference evidence="3 4" key="1">
    <citation type="submission" date="2018-03" db="EMBL/GenBank/DDBJ databases">
        <title>Complete genome sequence and methylome analysis of Pseudomonas mendocina NEB 698.</title>
        <authorList>
            <person name="Morgan R.D."/>
        </authorList>
    </citation>
    <scope>NUCLEOTIDE SEQUENCE [LARGE SCALE GENOMIC DNA]</scope>
    <source>
        <strain evidence="3 4">NEB698</strain>
    </source>
</reference>
<evidence type="ECO:0000313" key="3">
    <source>
        <dbReference type="EMBL" id="AVO53716.1"/>
    </source>
</evidence>
<feature type="domain" description="WCX" evidence="2">
    <location>
        <begin position="252"/>
        <end position="329"/>
    </location>
</feature>
<gene>
    <name evidence="3" type="ORF">C7A17_13365</name>
</gene>
<dbReference type="Proteomes" id="UP000238327">
    <property type="component" value="Chromosome"/>
</dbReference>
<dbReference type="InterPro" id="IPR051534">
    <property type="entry name" value="CBASS_pafABC_assoc_protein"/>
</dbReference>
<dbReference type="OrthoDB" id="8595817at2"/>
<organism evidence="3 4">
    <name type="scientific">Ectopseudomonas mendocina</name>
    <name type="common">Pseudomonas mendocina</name>
    <dbReference type="NCBI Taxonomy" id="300"/>
    <lineage>
        <taxon>Bacteria</taxon>
        <taxon>Pseudomonadati</taxon>
        <taxon>Pseudomonadota</taxon>
        <taxon>Gammaproteobacteria</taxon>
        <taxon>Pseudomonadales</taxon>
        <taxon>Pseudomonadaceae</taxon>
        <taxon>Ectopseudomonas</taxon>
    </lineage>
</organism>
<dbReference type="InterPro" id="IPR026881">
    <property type="entry name" value="WYL_dom"/>
</dbReference>
<dbReference type="PANTHER" id="PTHR34580:SF1">
    <property type="entry name" value="PROTEIN PAFC"/>
    <property type="match status" value="1"/>
</dbReference>
<dbReference type="Pfam" id="PF13280">
    <property type="entry name" value="WYL"/>
    <property type="match status" value="1"/>
</dbReference>
<dbReference type="RefSeq" id="WP_106738498.1">
    <property type="nucleotide sequence ID" value="NZ_CP027657.1"/>
</dbReference>
<feature type="domain" description="WYL" evidence="1">
    <location>
        <begin position="155"/>
        <end position="221"/>
    </location>
</feature>
<dbReference type="PANTHER" id="PTHR34580">
    <property type="match status" value="1"/>
</dbReference>
<dbReference type="STRING" id="1001585.MDS_4458"/>
<dbReference type="Pfam" id="PF25583">
    <property type="entry name" value="WCX"/>
    <property type="match status" value="1"/>
</dbReference>
<dbReference type="AlphaFoldDB" id="A0A2R3QPK8"/>
<sequence length="360" mass="40761">MPEAKDTLLRLFSLLRLIPEYPRYTTAPTLHEKLRERGFSVDLRTVQRDLQRLSGTFSLIDEDEGGRKQWSHSKNAPLDLRDMEPATALALYLAEGHLKNLLPQSVLDLLGPQFNKARNYLGELEQNHLGHWARSVRALPNGKALLPAAVDAGVWQEASTALLERKQLRVTYLSRSKAETKALILHPAGLVSRHSTSYLIGSVDGYDDLRQFALHRILRAETLDAASQLHPRPDIDSYIASGAFTWRQAPESVELVADVHPQVAWLLSETPLSNQQTLTPIAGSDWQHLQAHVPLDQETLWWIFGLNENIHVHAPTIWVQEIRQRIARMNSFYENTLVTASNEHLPHAHEHRNTSVHPTP</sequence>
<proteinExistence type="predicted"/>
<protein>
    <submittedName>
        <fullName evidence="3">WYL domain-containing protein</fullName>
    </submittedName>
</protein>
<accession>A0A2R3QPK8</accession>
<dbReference type="PROSITE" id="PS52050">
    <property type="entry name" value="WYL"/>
    <property type="match status" value="1"/>
</dbReference>
<dbReference type="InterPro" id="IPR057727">
    <property type="entry name" value="WCX_dom"/>
</dbReference>
<evidence type="ECO:0000313" key="4">
    <source>
        <dbReference type="Proteomes" id="UP000238327"/>
    </source>
</evidence>
<evidence type="ECO:0000259" key="2">
    <source>
        <dbReference type="Pfam" id="PF25583"/>
    </source>
</evidence>
<evidence type="ECO:0000259" key="1">
    <source>
        <dbReference type="Pfam" id="PF13280"/>
    </source>
</evidence>
<dbReference type="EMBL" id="CP027657">
    <property type="protein sequence ID" value="AVO53716.1"/>
    <property type="molecule type" value="Genomic_DNA"/>
</dbReference>